<evidence type="ECO:0000313" key="7">
    <source>
        <dbReference type="EMBL" id="RNL98630.1"/>
    </source>
</evidence>
<dbReference type="InterPro" id="IPR012951">
    <property type="entry name" value="BBE"/>
</dbReference>
<dbReference type="PANTHER" id="PTHR42973">
    <property type="entry name" value="BINDING OXIDOREDUCTASE, PUTATIVE (AFU_ORTHOLOGUE AFUA_1G17690)-RELATED"/>
    <property type="match status" value="1"/>
</dbReference>
<dbReference type="InterPro" id="IPR016166">
    <property type="entry name" value="FAD-bd_PCMH"/>
</dbReference>
<protein>
    <submittedName>
        <fullName evidence="7">FAD-binding oxidoreductase</fullName>
    </submittedName>
</protein>
<evidence type="ECO:0000256" key="2">
    <source>
        <dbReference type="ARBA" id="ARBA00005466"/>
    </source>
</evidence>
<evidence type="ECO:0000256" key="3">
    <source>
        <dbReference type="ARBA" id="ARBA00022630"/>
    </source>
</evidence>
<name>A0ABX9WFI7_9ACTN</name>
<feature type="domain" description="FAD-binding PCMH-type" evidence="6">
    <location>
        <begin position="27"/>
        <end position="195"/>
    </location>
</feature>
<dbReference type="RefSeq" id="WP_123241282.1">
    <property type="nucleotide sequence ID" value="NZ_JAAHBY010000032.1"/>
</dbReference>
<proteinExistence type="inferred from homology"/>
<comment type="cofactor">
    <cofactor evidence="1">
        <name>FAD</name>
        <dbReference type="ChEBI" id="CHEBI:57692"/>
    </cofactor>
</comment>
<dbReference type="Pfam" id="PF08031">
    <property type="entry name" value="BBE"/>
    <property type="match status" value="1"/>
</dbReference>
<dbReference type="PANTHER" id="PTHR42973:SF39">
    <property type="entry name" value="FAD-BINDING PCMH-TYPE DOMAIN-CONTAINING PROTEIN"/>
    <property type="match status" value="1"/>
</dbReference>
<keyword evidence="5" id="KW-0560">Oxidoreductase</keyword>
<keyword evidence="3" id="KW-0285">Flavoprotein</keyword>
<dbReference type="InterPro" id="IPR016167">
    <property type="entry name" value="FAD-bd_PCMH_sub1"/>
</dbReference>
<dbReference type="Pfam" id="PF01565">
    <property type="entry name" value="FAD_binding_4"/>
    <property type="match status" value="1"/>
</dbReference>
<dbReference type="InterPro" id="IPR050416">
    <property type="entry name" value="FAD-linked_Oxidoreductase"/>
</dbReference>
<dbReference type="EMBL" id="RJLN01000032">
    <property type="protein sequence ID" value="RNL98630.1"/>
    <property type="molecule type" value="Genomic_DNA"/>
</dbReference>
<keyword evidence="8" id="KW-1185">Reference proteome</keyword>
<dbReference type="InterPro" id="IPR036318">
    <property type="entry name" value="FAD-bd_PCMH-like_sf"/>
</dbReference>
<accession>A0ABX9WFI7</accession>
<organism evidence="7 8">
    <name type="scientific">Micromonospora solifontis</name>
    <dbReference type="NCBI Taxonomy" id="2487138"/>
    <lineage>
        <taxon>Bacteria</taxon>
        <taxon>Bacillati</taxon>
        <taxon>Actinomycetota</taxon>
        <taxon>Actinomycetes</taxon>
        <taxon>Micromonosporales</taxon>
        <taxon>Micromonosporaceae</taxon>
        <taxon>Micromonospora</taxon>
    </lineage>
</organism>
<dbReference type="SUPFAM" id="SSF56176">
    <property type="entry name" value="FAD-binding/transporter-associated domain-like"/>
    <property type="match status" value="1"/>
</dbReference>
<gene>
    <name evidence="7" type="ORF">EFE23_13615</name>
</gene>
<evidence type="ECO:0000313" key="8">
    <source>
        <dbReference type="Proteomes" id="UP000280698"/>
    </source>
</evidence>
<dbReference type="Gene3D" id="3.30.43.10">
    <property type="entry name" value="Uridine Diphospho-n-acetylenolpyruvylglucosamine Reductase, domain 2"/>
    <property type="match status" value="1"/>
</dbReference>
<dbReference type="PROSITE" id="PS51387">
    <property type="entry name" value="FAD_PCMH"/>
    <property type="match status" value="1"/>
</dbReference>
<dbReference type="InterPro" id="IPR006094">
    <property type="entry name" value="Oxid_FAD_bind_N"/>
</dbReference>
<sequence length="450" mass="47425">MNGISGPIHRPGDAGYDTHRAGYNRVIEHKPALVVEAADADDVAAAVRLAAAEERPVAVQATGHGPAVPADDAVLVHTGRMAGVRVDPTARTARVAAGARWRDVLAVAVPHGLAPLNGSSPVVGVVGYTTGGGVGMLGRRYGFAADHVRAIDLVTADGRLRRLTATEEPDLFWAVRGGKGNFGVVTALEIDLFPVTRLYGGGLYFGAEAVPDALRAYAEWTRTVPDEMTSSVLMVLVPDIEAAPAPLRGRYVMHLRIAWCGAPEEGERLVAPLRAAAPALMDTLGVLPYERVGSIHHEPTDPAASYGRNVTLRALEPDTVAALLAAAGPDAGAPYAIELRHLGGAYGRPPAVPNAVGGRDAAFSLSSMSFADGADLAALRAAHEGLHERLRPWLAPGLVNFLGVHDATGPTVRAAFGPERYERLVDVKTEYDPANLFRINHNIPPRNAPR</sequence>
<reference evidence="7 8" key="1">
    <citation type="submission" date="2018-11" db="EMBL/GenBank/DDBJ databases">
        <title>Micromonospora sp. PPF5-17, a new actinomycetes isolated from a hot spring soil.</title>
        <authorList>
            <person name="Thawai C."/>
        </authorList>
    </citation>
    <scope>NUCLEOTIDE SEQUENCE [LARGE SCALE GENOMIC DNA]</scope>
    <source>
        <strain evidence="7 8">PPF5-17</strain>
    </source>
</reference>
<keyword evidence="4" id="KW-0274">FAD</keyword>
<evidence type="ECO:0000259" key="6">
    <source>
        <dbReference type="PROSITE" id="PS51387"/>
    </source>
</evidence>
<dbReference type="Gene3D" id="3.30.465.10">
    <property type="match status" value="1"/>
</dbReference>
<evidence type="ECO:0000256" key="5">
    <source>
        <dbReference type="ARBA" id="ARBA00023002"/>
    </source>
</evidence>
<dbReference type="Proteomes" id="UP000280698">
    <property type="component" value="Unassembled WGS sequence"/>
</dbReference>
<dbReference type="InterPro" id="IPR016169">
    <property type="entry name" value="FAD-bd_PCMH_sub2"/>
</dbReference>
<dbReference type="Gene3D" id="3.40.462.20">
    <property type="match status" value="1"/>
</dbReference>
<evidence type="ECO:0000256" key="4">
    <source>
        <dbReference type="ARBA" id="ARBA00022827"/>
    </source>
</evidence>
<dbReference type="InterPro" id="IPR006093">
    <property type="entry name" value="Oxy_OxRdtase_FAD_BS"/>
</dbReference>
<dbReference type="PROSITE" id="PS00862">
    <property type="entry name" value="OX2_COVAL_FAD"/>
    <property type="match status" value="1"/>
</dbReference>
<evidence type="ECO:0000256" key="1">
    <source>
        <dbReference type="ARBA" id="ARBA00001974"/>
    </source>
</evidence>
<comment type="caution">
    <text evidence="7">The sequence shown here is derived from an EMBL/GenBank/DDBJ whole genome shotgun (WGS) entry which is preliminary data.</text>
</comment>
<comment type="similarity">
    <text evidence="2">Belongs to the oxygen-dependent FAD-linked oxidoreductase family.</text>
</comment>